<dbReference type="RefSeq" id="WP_038846082.1">
    <property type="nucleotide sequence ID" value="NZ_ASGY01000089.1"/>
</dbReference>
<dbReference type="AlphaFoldDB" id="A0A0A1Z339"/>
<evidence type="ECO:0000313" key="2">
    <source>
        <dbReference type="Proteomes" id="UP000030060"/>
    </source>
</evidence>
<reference evidence="1 2" key="1">
    <citation type="journal article" date="2013" name="Genome Announc.">
        <title>Draft Genome Sequence of Pseudomonas fluorescens LMG 5329, a White Line-Inducing Principle-Producing Bioindicator for the Mushroom Pathogen Pseudomonas tolaasii.</title>
        <authorList>
            <person name="Ghequire M.G."/>
            <person name="Rokni-Zadeh H."/>
            <person name="Zarrineh P."/>
            <person name="De Mot R."/>
        </authorList>
    </citation>
    <scope>NUCLEOTIDE SEQUENCE [LARGE SCALE GENOMIC DNA]</scope>
    <source>
        <strain evidence="1 2">LMG 5329</strain>
    </source>
</reference>
<dbReference type="EMBL" id="ASGY01000089">
    <property type="protein sequence ID" value="KGE67471.1"/>
    <property type="molecule type" value="Genomic_DNA"/>
</dbReference>
<evidence type="ECO:0000313" key="1">
    <source>
        <dbReference type="EMBL" id="KGE67471.1"/>
    </source>
</evidence>
<accession>A0A0A1Z339</accession>
<name>A0A0A1Z339_PSEFL</name>
<proteinExistence type="predicted"/>
<organism evidence="1 2">
    <name type="scientific">Pseudomonas fluorescens LMG 5329</name>
    <dbReference type="NCBI Taxonomy" id="1324332"/>
    <lineage>
        <taxon>Bacteria</taxon>
        <taxon>Pseudomonadati</taxon>
        <taxon>Pseudomonadota</taxon>
        <taxon>Gammaproteobacteria</taxon>
        <taxon>Pseudomonadales</taxon>
        <taxon>Pseudomonadaceae</taxon>
        <taxon>Pseudomonas</taxon>
    </lineage>
</organism>
<comment type="caution">
    <text evidence="1">The sequence shown here is derived from an EMBL/GenBank/DDBJ whole genome shotgun (WGS) entry which is preliminary data.</text>
</comment>
<protein>
    <submittedName>
        <fullName evidence="1">Uncharacterized protein</fullName>
    </submittedName>
</protein>
<gene>
    <name evidence="1" type="ORF">K814_0113290</name>
</gene>
<dbReference type="Proteomes" id="UP000030060">
    <property type="component" value="Unassembled WGS sequence"/>
</dbReference>
<sequence>MKVEPRPLIPSDVRSAPVEAVRPVNARQATAFEAVLKTRKTQTRRSLRSDLEALTAAAGVDSLLFGGARSLELLEHVMEHILPGLDAEPHIKALAIELIGEEIEMRRNLEQQRSEVHT</sequence>
<dbReference type="OrthoDB" id="7014538at2"/>